<proteinExistence type="predicted"/>
<dbReference type="PANTHER" id="PTHR30213">
    <property type="entry name" value="INNER MEMBRANE PROTEIN YHJD"/>
    <property type="match status" value="1"/>
</dbReference>
<protein>
    <submittedName>
        <fullName evidence="7">Uncharacterized protein</fullName>
    </submittedName>
</protein>
<evidence type="ECO:0000256" key="6">
    <source>
        <dbReference type="SAM" id="Phobius"/>
    </source>
</evidence>
<reference evidence="7" key="1">
    <citation type="submission" date="2021-01" db="EMBL/GenBank/DDBJ databases">
        <title>Whole genome shotgun sequence of Dactylosporangium siamense NBRC 106093.</title>
        <authorList>
            <person name="Komaki H."/>
            <person name="Tamura T."/>
        </authorList>
    </citation>
    <scope>NUCLEOTIDE SEQUENCE</scope>
    <source>
        <strain evidence="7">NBRC 106093</strain>
    </source>
</reference>
<feature type="transmembrane region" description="Helical" evidence="6">
    <location>
        <begin position="146"/>
        <end position="170"/>
    </location>
</feature>
<organism evidence="7 8">
    <name type="scientific">Dactylosporangium siamense</name>
    <dbReference type="NCBI Taxonomy" id="685454"/>
    <lineage>
        <taxon>Bacteria</taxon>
        <taxon>Bacillati</taxon>
        <taxon>Actinomycetota</taxon>
        <taxon>Actinomycetes</taxon>
        <taxon>Micromonosporales</taxon>
        <taxon>Micromonosporaceae</taxon>
        <taxon>Dactylosporangium</taxon>
    </lineage>
</organism>
<name>A0A919UD37_9ACTN</name>
<evidence type="ECO:0000256" key="4">
    <source>
        <dbReference type="ARBA" id="ARBA00022989"/>
    </source>
</evidence>
<keyword evidence="8" id="KW-1185">Reference proteome</keyword>
<dbReference type="AlphaFoldDB" id="A0A919UD37"/>
<accession>A0A919UD37</accession>
<dbReference type="PANTHER" id="PTHR30213:SF1">
    <property type="entry name" value="INNER MEMBRANE PROTEIN YHJD"/>
    <property type="match status" value="1"/>
</dbReference>
<feature type="transmembrane region" description="Helical" evidence="6">
    <location>
        <begin position="182"/>
        <end position="203"/>
    </location>
</feature>
<dbReference type="EMBL" id="BONQ01000082">
    <property type="protein sequence ID" value="GIG47275.1"/>
    <property type="molecule type" value="Genomic_DNA"/>
</dbReference>
<dbReference type="Pfam" id="PF03631">
    <property type="entry name" value="Virul_fac_BrkB"/>
    <property type="match status" value="1"/>
</dbReference>
<comment type="subcellular location">
    <subcellularLocation>
        <location evidence="1">Cell membrane</location>
        <topology evidence="1">Multi-pass membrane protein</topology>
    </subcellularLocation>
</comment>
<evidence type="ECO:0000256" key="5">
    <source>
        <dbReference type="ARBA" id="ARBA00023136"/>
    </source>
</evidence>
<comment type="caution">
    <text evidence="7">The sequence shown here is derived from an EMBL/GenBank/DDBJ whole genome shotgun (WGS) entry which is preliminary data.</text>
</comment>
<feature type="transmembrane region" description="Helical" evidence="6">
    <location>
        <begin position="215"/>
        <end position="236"/>
    </location>
</feature>
<dbReference type="Proteomes" id="UP000660611">
    <property type="component" value="Unassembled WGS sequence"/>
</dbReference>
<keyword evidence="4 6" id="KW-1133">Transmembrane helix</keyword>
<evidence type="ECO:0000256" key="3">
    <source>
        <dbReference type="ARBA" id="ARBA00022692"/>
    </source>
</evidence>
<evidence type="ECO:0000313" key="8">
    <source>
        <dbReference type="Proteomes" id="UP000660611"/>
    </source>
</evidence>
<sequence>MLTVVAWLDRYQRRHTWLGFPLAVVYKFVDDRGPYLAAMVTYYGFISLFPLTLLFFTALGFVLEANPDLHQQLVQTAVGDLPAIGPELERNVSGLRGSGTRLVLSILGALYGGLGAMQAAQAGFNHIYGIPRNEQPNPIRSRLRSLGLLLMLGSAVLLSAAASTFVAFANELTGRSGPGLQLLGYVLTFVINAGLFTAAMQLLTARTLRVRQVLAGGLIAATFWMALQAVGARYVAAQLSHASALYGTFGLVLAALAWIYVQALVVMLCAEINMIANYRLWPRALLTLFTDDVELTEADRRIYTTLATAQRFKDFETVRVDFGPPSQR</sequence>
<feature type="transmembrane region" description="Helical" evidence="6">
    <location>
        <begin position="42"/>
        <end position="63"/>
    </location>
</feature>
<keyword evidence="3 6" id="KW-0812">Transmembrane</keyword>
<gene>
    <name evidence="7" type="ORF">Dsi01nite_053160</name>
</gene>
<dbReference type="InterPro" id="IPR017039">
    <property type="entry name" value="Virul_fac_BrkB"/>
</dbReference>
<evidence type="ECO:0000256" key="1">
    <source>
        <dbReference type="ARBA" id="ARBA00004651"/>
    </source>
</evidence>
<feature type="transmembrane region" description="Helical" evidence="6">
    <location>
        <begin position="248"/>
        <end position="270"/>
    </location>
</feature>
<dbReference type="GO" id="GO:0005886">
    <property type="term" value="C:plasma membrane"/>
    <property type="evidence" value="ECO:0007669"/>
    <property type="project" value="UniProtKB-SubCell"/>
</dbReference>
<evidence type="ECO:0000256" key="2">
    <source>
        <dbReference type="ARBA" id="ARBA00022475"/>
    </source>
</evidence>
<evidence type="ECO:0000313" key="7">
    <source>
        <dbReference type="EMBL" id="GIG47275.1"/>
    </source>
</evidence>
<keyword evidence="2" id="KW-1003">Cell membrane</keyword>
<keyword evidence="5 6" id="KW-0472">Membrane</keyword>